<comment type="caution">
    <text evidence="8">The sequence shown here is derived from an EMBL/GenBank/DDBJ whole genome shotgun (WGS) entry which is preliminary data.</text>
</comment>
<dbReference type="InterPro" id="IPR050638">
    <property type="entry name" value="AA-Vitamin_Transporters"/>
</dbReference>
<feature type="transmembrane region" description="Helical" evidence="6">
    <location>
        <begin position="77"/>
        <end position="96"/>
    </location>
</feature>
<evidence type="ECO:0000256" key="2">
    <source>
        <dbReference type="ARBA" id="ARBA00007362"/>
    </source>
</evidence>
<evidence type="ECO:0000259" key="7">
    <source>
        <dbReference type="Pfam" id="PF00892"/>
    </source>
</evidence>
<feature type="transmembrane region" description="Helical" evidence="6">
    <location>
        <begin position="47"/>
        <end position="65"/>
    </location>
</feature>
<proteinExistence type="inferred from homology"/>
<comment type="subcellular location">
    <subcellularLocation>
        <location evidence="1">Membrane</location>
        <topology evidence="1">Multi-pass membrane protein</topology>
    </subcellularLocation>
</comment>
<feature type="transmembrane region" description="Helical" evidence="6">
    <location>
        <begin position="190"/>
        <end position="210"/>
    </location>
</feature>
<dbReference type="Proteomes" id="UP000262699">
    <property type="component" value="Unassembled WGS sequence"/>
</dbReference>
<keyword evidence="4 6" id="KW-1133">Transmembrane helix</keyword>
<keyword evidence="5 6" id="KW-0472">Membrane</keyword>
<name>A0A3D0WH29_9SPHN</name>
<sequence length="309" mass="32050">MHRPLPQRITTPTPSWVPVAAVIAANVFLATGPLFVRLSDTGPVAAAFWRIALAAPVLLVVAAALGEQPVRAAKGLWGVIALAGLAFAADLGSWHIGIRGTTLANSTLFGNSATLIYPIYGFIVARAWPTRTQGGALALAALGGGLLLGRSAELSPQNVVGDLFCLLAGVLYAAYFILMARVRSTMAPMSALGLSTAASVLPLLTLALLLGERVMPGDWTPLILLTVCSQLIGQGLMIYAIGHLTPLVVGLALLIQPVVSAAIGWVWFDERLGLPDIAGAVLIAAALVLVRKPDTKPLAPDDADPRSVA</sequence>
<evidence type="ECO:0000256" key="6">
    <source>
        <dbReference type="SAM" id="Phobius"/>
    </source>
</evidence>
<dbReference type="SUPFAM" id="SSF103481">
    <property type="entry name" value="Multidrug resistance efflux transporter EmrE"/>
    <property type="match status" value="2"/>
</dbReference>
<dbReference type="InterPro" id="IPR037185">
    <property type="entry name" value="EmrE-like"/>
</dbReference>
<dbReference type="PANTHER" id="PTHR32322:SF2">
    <property type="entry name" value="EAMA DOMAIN-CONTAINING PROTEIN"/>
    <property type="match status" value="1"/>
</dbReference>
<feature type="transmembrane region" description="Helical" evidence="6">
    <location>
        <begin position="108"/>
        <end position="128"/>
    </location>
</feature>
<feature type="domain" description="EamA" evidence="7">
    <location>
        <begin position="161"/>
        <end position="290"/>
    </location>
</feature>
<evidence type="ECO:0000313" key="9">
    <source>
        <dbReference type="Proteomes" id="UP000262699"/>
    </source>
</evidence>
<evidence type="ECO:0000256" key="4">
    <source>
        <dbReference type="ARBA" id="ARBA00022989"/>
    </source>
</evidence>
<feature type="transmembrane region" description="Helical" evidence="6">
    <location>
        <begin position="274"/>
        <end position="290"/>
    </location>
</feature>
<feature type="transmembrane region" description="Helical" evidence="6">
    <location>
        <begin position="158"/>
        <end position="178"/>
    </location>
</feature>
<feature type="transmembrane region" description="Helical" evidence="6">
    <location>
        <begin position="16"/>
        <end position="35"/>
    </location>
</feature>
<dbReference type="AlphaFoldDB" id="A0A3D0WH29"/>
<organism evidence="8 9">
    <name type="scientific">Sphingomonas bacterium</name>
    <dbReference type="NCBI Taxonomy" id="1895847"/>
    <lineage>
        <taxon>Bacteria</taxon>
        <taxon>Pseudomonadati</taxon>
        <taxon>Pseudomonadota</taxon>
        <taxon>Alphaproteobacteria</taxon>
        <taxon>Sphingomonadales</taxon>
        <taxon>Sphingomonadaceae</taxon>
        <taxon>Sphingomonas</taxon>
    </lineage>
</organism>
<dbReference type="PANTHER" id="PTHR32322">
    <property type="entry name" value="INNER MEMBRANE TRANSPORTER"/>
    <property type="match status" value="1"/>
</dbReference>
<feature type="transmembrane region" description="Helical" evidence="6">
    <location>
        <begin position="222"/>
        <end position="241"/>
    </location>
</feature>
<accession>A0A3D0WH29</accession>
<evidence type="ECO:0000256" key="1">
    <source>
        <dbReference type="ARBA" id="ARBA00004141"/>
    </source>
</evidence>
<protein>
    <submittedName>
        <fullName evidence="8">EamA family transporter</fullName>
    </submittedName>
</protein>
<feature type="transmembrane region" description="Helical" evidence="6">
    <location>
        <begin position="248"/>
        <end position="268"/>
    </location>
</feature>
<dbReference type="InterPro" id="IPR000620">
    <property type="entry name" value="EamA_dom"/>
</dbReference>
<dbReference type="EMBL" id="DOYJ01000363">
    <property type="protein sequence ID" value="HCB77073.1"/>
    <property type="molecule type" value="Genomic_DNA"/>
</dbReference>
<gene>
    <name evidence="8" type="ORF">DEP91_13045</name>
</gene>
<evidence type="ECO:0000256" key="3">
    <source>
        <dbReference type="ARBA" id="ARBA00022692"/>
    </source>
</evidence>
<comment type="similarity">
    <text evidence="2">Belongs to the EamA transporter family.</text>
</comment>
<evidence type="ECO:0000256" key="5">
    <source>
        <dbReference type="ARBA" id="ARBA00023136"/>
    </source>
</evidence>
<keyword evidence="3 6" id="KW-0812">Transmembrane</keyword>
<reference evidence="8 9" key="1">
    <citation type="journal article" date="2018" name="Nat. Biotechnol.">
        <title>A standardized bacterial taxonomy based on genome phylogeny substantially revises the tree of life.</title>
        <authorList>
            <person name="Parks D.H."/>
            <person name="Chuvochina M."/>
            <person name="Waite D.W."/>
            <person name="Rinke C."/>
            <person name="Skarshewski A."/>
            <person name="Chaumeil P.A."/>
            <person name="Hugenholtz P."/>
        </authorList>
    </citation>
    <scope>NUCLEOTIDE SEQUENCE [LARGE SCALE GENOMIC DNA]</scope>
    <source>
        <strain evidence="8">UBA9015</strain>
    </source>
</reference>
<dbReference type="Pfam" id="PF00892">
    <property type="entry name" value="EamA"/>
    <property type="match status" value="1"/>
</dbReference>
<dbReference type="GO" id="GO:0016020">
    <property type="term" value="C:membrane"/>
    <property type="evidence" value="ECO:0007669"/>
    <property type="project" value="UniProtKB-SubCell"/>
</dbReference>
<evidence type="ECO:0000313" key="8">
    <source>
        <dbReference type="EMBL" id="HCB77073.1"/>
    </source>
</evidence>